<reference evidence="1" key="2">
    <citation type="submission" date="2013-05" db="EMBL/GenBank/DDBJ databases">
        <authorList>
            <person name="Carter J.-M."/>
            <person name="Baker S.C."/>
            <person name="Pink R."/>
            <person name="Carter D.R.F."/>
            <person name="Collins A."/>
            <person name="Tomlin J."/>
            <person name="Gibbs M."/>
            <person name="Breuker C.J."/>
        </authorList>
    </citation>
    <scope>NUCLEOTIDE SEQUENCE</scope>
    <source>
        <tissue evidence="1">Ovary</tissue>
    </source>
</reference>
<reference evidence="1" key="1">
    <citation type="journal article" date="2013" name="BMC Genomics">
        <title>Unscrambling butterfly oogenesis.</title>
        <authorList>
            <person name="Carter J.M."/>
            <person name="Baker S.C."/>
            <person name="Pink R."/>
            <person name="Carter D.R."/>
            <person name="Collins A."/>
            <person name="Tomlin J."/>
            <person name="Gibbs M."/>
            <person name="Breuker C.J."/>
        </authorList>
    </citation>
    <scope>NUCLEOTIDE SEQUENCE</scope>
    <source>
        <tissue evidence="1">Ovary</tissue>
    </source>
</reference>
<accession>S4PVB8</accession>
<dbReference type="EMBL" id="GAIX01008813">
    <property type="protein sequence ID" value="JAA83747.1"/>
    <property type="molecule type" value="Transcribed_RNA"/>
</dbReference>
<evidence type="ECO:0000313" key="1">
    <source>
        <dbReference type="EMBL" id="JAA83747.1"/>
    </source>
</evidence>
<proteinExistence type="predicted"/>
<protein>
    <submittedName>
        <fullName evidence="1">Uncharacterized protein</fullName>
    </submittedName>
</protein>
<dbReference type="AlphaFoldDB" id="S4PVB8"/>
<name>S4PVB8_9NEOP</name>
<sequence>MEVRTMLDRSSVILSLMRENLCPALRIQMKKGMFIHIKKYIIVCRNLMFQNAYYQRVRYSSYLTTICVKFNSAI</sequence>
<organism evidence="1">
    <name type="scientific">Pararge aegeria</name>
    <name type="common">speckled wood butterfly</name>
    <dbReference type="NCBI Taxonomy" id="116150"/>
    <lineage>
        <taxon>Eukaryota</taxon>
        <taxon>Metazoa</taxon>
        <taxon>Ecdysozoa</taxon>
        <taxon>Arthropoda</taxon>
        <taxon>Hexapoda</taxon>
        <taxon>Insecta</taxon>
        <taxon>Pterygota</taxon>
        <taxon>Neoptera</taxon>
        <taxon>Endopterygota</taxon>
        <taxon>Lepidoptera</taxon>
        <taxon>Glossata</taxon>
        <taxon>Ditrysia</taxon>
        <taxon>Papilionoidea</taxon>
        <taxon>Nymphalidae</taxon>
        <taxon>Satyrinae</taxon>
        <taxon>Satyrini</taxon>
        <taxon>Parargina</taxon>
        <taxon>Pararge</taxon>
    </lineage>
</organism>